<dbReference type="OrthoDB" id="6636604at2"/>
<comment type="caution">
    <text evidence="1">The sequence shown here is derived from an EMBL/GenBank/DDBJ whole genome shotgun (WGS) entry which is preliminary data.</text>
</comment>
<evidence type="ECO:0000313" key="2">
    <source>
        <dbReference type="Proteomes" id="UP000297549"/>
    </source>
</evidence>
<dbReference type="Pfam" id="PF20293">
    <property type="entry name" value="MC6"/>
    <property type="match status" value="1"/>
</dbReference>
<name>A0A4Z0PVS0_9BACT</name>
<gene>
    <name evidence="1" type="ORF">E5K00_15050</name>
</gene>
<dbReference type="AlphaFoldDB" id="A0A4Z0PVS0"/>
<protein>
    <submittedName>
        <fullName evidence="1">Uncharacterized protein</fullName>
    </submittedName>
</protein>
<reference evidence="1 2" key="1">
    <citation type="submission" date="2019-04" db="EMBL/GenBank/DDBJ databases">
        <authorList>
            <person name="Feng G."/>
            <person name="Zhang J."/>
            <person name="Zhu H."/>
        </authorList>
    </citation>
    <scope>NUCLEOTIDE SEQUENCE [LARGE SCALE GENOMIC DNA]</scope>
    <source>
        <strain evidence="1 2">JCM 31653</strain>
    </source>
</reference>
<evidence type="ECO:0000313" key="1">
    <source>
        <dbReference type="EMBL" id="TGE21595.1"/>
    </source>
</evidence>
<dbReference type="InterPro" id="IPR046897">
    <property type="entry name" value="ABC-3C_MC6"/>
</dbReference>
<accession>A0A4Z0PVS0</accession>
<dbReference type="Proteomes" id="UP000297549">
    <property type="component" value="Unassembled WGS sequence"/>
</dbReference>
<organism evidence="1 2">
    <name type="scientific">Hymenobacter aquaticus</name>
    <dbReference type="NCBI Taxonomy" id="1867101"/>
    <lineage>
        <taxon>Bacteria</taxon>
        <taxon>Pseudomonadati</taxon>
        <taxon>Bacteroidota</taxon>
        <taxon>Cytophagia</taxon>
        <taxon>Cytophagales</taxon>
        <taxon>Hymenobacteraceae</taxon>
        <taxon>Hymenobacter</taxon>
    </lineage>
</organism>
<dbReference type="EMBL" id="SRLC01000002">
    <property type="protein sequence ID" value="TGE21595.1"/>
    <property type="molecule type" value="Genomic_DNA"/>
</dbReference>
<keyword evidence="2" id="KW-1185">Reference proteome</keyword>
<proteinExistence type="predicted"/>
<dbReference type="RefSeq" id="WP_135464141.1">
    <property type="nucleotide sequence ID" value="NZ_SRLC01000002.1"/>
</dbReference>
<sequence length="77" mass="8953">MLLPKDTNPKNSLYFYGAFILNILRDTNDNEVDFFDLFTKSKNDFEISLQSFVFTLDWLFLLGLIKLTSSGSIKKCF</sequence>